<comment type="caution">
    <text evidence="1">The sequence shown here is derived from an EMBL/GenBank/DDBJ whole genome shotgun (WGS) entry which is preliminary data.</text>
</comment>
<reference evidence="1" key="2">
    <citation type="journal article" date="2023" name="Int. J. Mol. Sci.">
        <title>De Novo Assembly and Annotation of 11 Diverse Shrub Willow (Salix) Genomes Reveals Novel Gene Organization in Sex-Linked Regions.</title>
        <authorList>
            <person name="Hyden B."/>
            <person name="Feng K."/>
            <person name="Yates T.B."/>
            <person name="Jawdy S."/>
            <person name="Cereghino C."/>
            <person name="Smart L.B."/>
            <person name="Muchero W."/>
        </authorList>
    </citation>
    <scope>NUCLEOTIDE SEQUENCE</scope>
    <source>
        <tissue evidence="1">Shoot tip</tissue>
    </source>
</reference>
<gene>
    <name evidence="1" type="ORF">OIU79_014311</name>
</gene>
<accession>A0A9Q0PR84</accession>
<dbReference type="AlphaFoldDB" id="A0A9Q0PR84"/>
<protein>
    <submittedName>
        <fullName evidence="1">Uncharacterized protein</fullName>
    </submittedName>
</protein>
<organism evidence="1 2">
    <name type="scientific">Salix purpurea</name>
    <name type="common">Purple osier willow</name>
    <dbReference type="NCBI Taxonomy" id="77065"/>
    <lineage>
        <taxon>Eukaryota</taxon>
        <taxon>Viridiplantae</taxon>
        <taxon>Streptophyta</taxon>
        <taxon>Embryophyta</taxon>
        <taxon>Tracheophyta</taxon>
        <taxon>Spermatophyta</taxon>
        <taxon>Magnoliopsida</taxon>
        <taxon>eudicotyledons</taxon>
        <taxon>Gunneridae</taxon>
        <taxon>Pentapetalae</taxon>
        <taxon>rosids</taxon>
        <taxon>fabids</taxon>
        <taxon>Malpighiales</taxon>
        <taxon>Salicaceae</taxon>
        <taxon>Saliceae</taxon>
        <taxon>Salix</taxon>
    </lineage>
</organism>
<keyword evidence="2" id="KW-1185">Reference proteome</keyword>
<dbReference type="Proteomes" id="UP001151532">
    <property type="component" value="Chromosome 9"/>
</dbReference>
<name>A0A9Q0PR84_SALPP</name>
<reference evidence="1" key="1">
    <citation type="submission" date="2022-11" db="EMBL/GenBank/DDBJ databases">
        <authorList>
            <person name="Hyden B.L."/>
            <person name="Feng K."/>
            <person name="Yates T."/>
            <person name="Jawdy S."/>
            <person name="Smart L.B."/>
            <person name="Muchero W."/>
        </authorList>
    </citation>
    <scope>NUCLEOTIDE SEQUENCE</scope>
    <source>
        <tissue evidence="1">Shoot tip</tissue>
    </source>
</reference>
<evidence type="ECO:0000313" key="2">
    <source>
        <dbReference type="Proteomes" id="UP001151532"/>
    </source>
</evidence>
<proteinExistence type="predicted"/>
<dbReference type="EMBL" id="JAPFFK010000018">
    <property type="protein sequence ID" value="KAJ6692534.1"/>
    <property type="molecule type" value="Genomic_DNA"/>
</dbReference>
<dbReference type="OrthoDB" id="2018364at2759"/>
<sequence>MLSINPTSVFLPSKPTFNTTPTFRCSAAGELSFPRWLQFTSAADASIGGASIPGWTRTRWRRFRRWREEGVWGK</sequence>
<evidence type="ECO:0000313" key="1">
    <source>
        <dbReference type="EMBL" id="KAJ6692534.1"/>
    </source>
</evidence>